<dbReference type="Proteomes" id="UP000076066">
    <property type="component" value="Chromosome"/>
</dbReference>
<keyword evidence="2" id="KW-1185">Reference proteome</keyword>
<dbReference type="KEGG" id="hjo:AY555_09945"/>
<organism evidence="1 2">
    <name type="scientific">Haematospirillum jordaniae</name>
    <dbReference type="NCBI Taxonomy" id="1549855"/>
    <lineage>
        <taxon>Bacteria</taxon>
        <taxon>Pseudomonadati</taxon>
        <taxon>Pseudomonadota</taxon>
        <taxon>Alphaproteobacteria</taxon>
        <taxon>Rhodospirillales</taxon>
        <taxon>Novispirillaceae</taxon>
        <taxon>Haematospirillum</taxon>
    </lineage>
</organism>
<dbReference type="RefSeq" id="WP_066136260.1">
    <property type="nucleotide sequence ID" value="NZ_CP014525.1"/>
</dbReference>
<accession>A0A143DFB3</accession>
<gene>
    <name evidence="1" type="ORF">AY555_09945</name>
</gene>
<protein>
    <submittedName>
        <fullName evidence="1">Uncharacterized protein</fullName>
    </submittedName>
</protein>
<dbReference type="EMBL" id="CP014525">
    <property type="protein sequence ID" value="AMW35442.1"/>
    <property type="molecule type" value="Genomic_DNA"/>
</dbReference>
<dbReference type="OrthoDB" id="7333176at2"/>
<name>A0A143DFB3_9PROT</name>
<dbReference type="AlphaFoldDB" id="A0A143DFB3"/>
<sequence>MAAVISGITLYREKSTVHRFDFSGEHRDEDAIFQVRSNRVSLVLKSGPVTEHVIIRGQNIPTTLRMTALVVEQFNRNPALFTADHTTSFDWAEHWKSRVSSYERQFMEESWISIYHEGGTLFSTNPSAHIDEIERIALGGDINDTHIKKVSQSIVGAIEDVVTQHDSQTAVVFTPFKEYHRAAILERRGGRTGSFATSAYHPPKPGRPVRYSGFINFCADAIEALNLKVFLERVKQMIEENKSYSGAITAVQVAAALARKRDLMQFIQSYERANKVVYRPERPEFV</sequence>
<reference evidence="1 2" key="1">
    <citation type="submission" date="2016-02" db="EMBL/GenBank/DDBJ databases">
        <title>Complete Genome of H5569, the type strain of the newly described species Haematospirillium jordaniae.</title>
        <authorList>
            <person name="Nicholson A.C."/>
            <person name="Humrighouse B.W."/>
            <person name="Loparov V."/>
            <person name="McQuiston J.R."/>
        </authorList>
    </citation>
    <scope>NUCLEOTIDE SEQUENCE [LARGE SCALE GENOMIC DNA]</scope>
    <source>
        <strain evidence="1 2">H5569</strain>
    </source>
</reference>
<proteinExistence type="predicted"/>
<evidence type="ECO:0000313" key="1">
    <source>
        <dbReference type="EMBL" id="AMW35442.1"/>
    </source>
</evidence>
<evidence type="ECO:0000313" key="2">
    <source>
        <dbReference type="Proteomes" id="UP000076066"/>
    </source>
</evidence>
<dbReference type="GeneID" id="53317473"/>